<dbReference type="FunFam" id="1.10.287.10:FF:000002">
    <property type="entry name" value="30S ribosomal protein S15"/>
    <property type="match status" value="1"/>
</dbReference>
<dbReference type="GO" id="GO:0022627">
    <property type="term" value="C:cytosolic small ribosomal subunit"/>
    <property type="evidence" value="ECO:0007669"/>
    <property type="project" value="TreeGrafter"/>
</dbReference>
<dbReference type="Pfam" id="PF00312">
    <property type="entry name" value="Ribosomal_S15"/>
    <property type="match status" value="1"/>
</dbReference>
<dbReference type="SUPFAM" id="SSF47060">
    <property type="entry name" value="S15/NS1 RNA-binding domain"/>
    <property type="match status" value="1"/>
</dbReference>
<gene>
    <name evidence="3" type="ORF">METZ01_LOCUS47299</name>
</gene>
<dbReference type="InterPro" id="IPR009068">
    <property type="entry name" value="uS15_NS1_RNA-bd_sf"/>
</dbReference>
<dbReference type="PANTHER" id="PTHR23321:SF26">
    <property type="entry name" value="SMALL RIBOSOMAL SUBUNIT PROTEIN US15M"/>
    <property type="match status" value="1"/>
</dbReference>
<dbReference type="CDD" id="cd00353">
    <property type="entry name" value="Ribosomal_S15p_S13e"/>
    <property type="match status" value="1"/>
</dbReference>
<dbReference type="PROSITE" id="PS00362">
    <property type="entry name" value="RIBOSOMAL_S15"/>
    <property type="match status" value="1"/>
</dbReference>
<organism evidence="3">
    <name type="scientific">marine metagenome</name>
    <dbReference type="NCBI Taxonomy" id="408172"/>
    <lineage>
        <taxon>unclassified sequences</taxon>
        <taxon>metagenomes</taxon>
        <taxon>ecological metagenomes</taxon>
    </lineage>
</organism>
<reference evidence="3" key="1">
    <citation type="submission" date="2018-05" db="EMBL/GenBank/DDBJ databases">
        <authorList>
            <person name="Lanie J.A."/>
            <person name="Ng W.-L."/>
            <person name="Kazmierczak K.M."/>
            <person name="Andrzejewski T.M."/>
            <person name="Davidsen T.M."/>
            <person name="Wayne K.J."/>
            <person name="Tettelin H."/>
            <person name="Glass J.I."/>
            <person name="Rusch D."/>
            <person name="Podicherti R."/>
            <person name="Tsui H.-C.T."/>
            <person name="Winkler M.E."/>
        </authorList>
    </citation>
    <scope>NUCLEOTIDE SEQUENCE</scope>
</reference>
<evidence type="ECO:0000256" key="2">
    <source>
        <dbReference type="ARBA" id="ARBA00023274"/>
    </source>
</evidence>
<evidence type="ECO:0008006" key="4">
    <source>
        <dbReference type="Google" id="ProtNLM"/>
    </source>
</evidence>
<dbReference type="EMBL" id="UINC01002235">
    <property type="protein sequence ID" value="SUZ94445.1"/>
    <property type="molecule type" value="Genomic_DNA"/>
</dbReference>
<keyword evidence="1" id="KW-0689">Ribosomal protein</keyword>
<dbReference type="SMART" id="SM01387">
    <property type="entry name" value="Ribosomal_S15"/>
    <property type="match status" value="1"/>
</dbReference>
<dbReference type="GO" id="GO:0003735">
    <property type="term" value="F:structural constituent of ribosome"/>
    <property type="evidence" value="ECO:0007669"/>
    <property type="project" value="InterPro"/>
</dbReference>
<dbReference type="HAMAP" id="MF_01343_B">
    <property type="entry name" value="Ribosomal_uS15_B"/>
    <property type="match status" value="1"/>
</dbReference>
<dbReference type="GO" id="GO:0006412">
    <property type="term" value="P:translation"/>
    <property type="evidence" value="ECO:0007669"/>
    <property type="project" value="InterPro"/>
</dbReference>
<dbReference type="InterPro" id="IPR005290">
    <property type="entry name" value="Ribosomal_uS15_bac-type"/>
</dbReference>
<accession>A0A381RRE9</accession>
<dbReference type="Gene3D" id="6.10.250.3130">
    <property type="match status" value="1"/>
</dbReference>
<keyword evidence="2" id="KW-0687">Ribonucleoprotein</keyword>
<dbReference type="PANTHER" id="PTHR23321">
    <property type="entry name" value="RIBOSOMAL PROTEIN S15, BACTERIAL AND ORGANELLAR"/>
    <property type="match status" value="1"/>
</dbReference>
<dbReference type="AlphaFoldDB" id="A0A381RRE9"/>
<evidence type="ECO:0000313" key="3">
    <source>
        <dbReference type="EMBL" id="SUZ94445.1"/>
    </source>
</evidence>
<name>A0A381RRE9_9ZZZZ</name>
<dbReference type="NCBIfam" id="TIGR00952">
    <property type="entry name" value="S15_bact"/>
    <property type="match status" value="1"/>
</dbReference>
<proteinExistence type="inferred from homology"/>
<dbReference type="Gene3D" id="1.10.287.10">
    <property type="entry name" value="S15/NS1, RNA-binding"/>
    <property type="match status" value="1"/>
</dbReference>
<dbReference type="InterPro" id="IPR000589">
    <property type="entry name" value="Ribosomal_uS15"/>
</dbReference>
<sequence>MSITKENKKEIISQFAINKKDTGSAEVQIAVISERIINLIDHFNNHKHDKHSKRGLLALVNKRKKLLNYLSKKDESKYQEIIKKLNIRG</sequence>
<protein>
    <recommendedName>
        <fullName evidence="4">30S ribosomal protein S15</fullName>
    </recommendedName>
</protein>
<evidence type="ECO:0000256" key="1">
    <source>
        <dbReference type="ARBA" id="ARBA00022980"/>
    </source>
</evidence>